<evidence type="ECO:0000256" key="2">
    <source>
        <dbReference type="ARBA" id="ARBA00022525"/>
    </source>
</evidence>
<dbReference type="CDD" id="cd00190">
    <property type="entry name" value="Tryp_SPc"/>
    <property type="match status" value="2"/>
</dbReference>
<evidence type="ECO:0000256" key="3">
    <source>
        <dbReference type="ARBA" id="ARBA00022588"/>
    </source>
</evidence>
<protein>
    <recommendedName>
        <fullName evidence="10">Peptidase S1 domain-containing protein</fullName>
    </recommendedName>
</protein>
<dbReference type="EMBL" id="JBEHCU010005525">
    <property type="protein sequence ID" value="KAL1399508.1"/>
    <property type="molecule type" value="Genomic_DNA"/>
</dbReference>
<evidence type="ECO:0000256" key="1">
    <source>
        <dbReference type="ARBA" id="ARBA00004613"/>
    </source>
</evidence>
<proteinExistence type="inferred from homology"/>
<dbReference type="InterPro" id="IPR033116">
    <property type="entry name" value="TRYPSIN_SER"/>
</dbReference>
<reference evidence="11 12" key="1">
    <citation type="submission" date="2024-05" db="EMBL/GenBank/DDBJ databases">
        <title>Culex pipiens pipiens assembly and annotation.</title>
        <authorList>
            <person name="Alout H."/>
            <person name="Durand T."/>
        </authorList>
    </citation>
    <scope>NUCLEOTIDE SEQUENCE [LARGE SCALE GENOMIC DNA]</scope>
    <source>
        <strain evidence="11">HA-2024</strain>
        <tissue evidence="11">Whole body</tissue>
    </source>
</reference>
<feature type="domain" description="Peptidase S1" evidence="10">
    <location>
        <begin position="691"/>
        <end position="922"/>
    </location>
</feature>
<comment type="subcellular location">
    <subcellularLocation>
        <location evidence="1">Secreted</location>
    </subcellularLocation>
</comment>
<gene>
    <name evidence="11" type="ORF">pipiens_002200</name>
</gene>
<evidence type="ECO:0000256" key="4">
    <source>
        <dbReference type="ARBA" id="ARBA00022729"/>
    </source>
</evidence>
<accession>A0ABD1DIY1</accession>
<feature type="domain" description="Peptidase S1" evidence="10">
    <location>
        <begin position="374"/>
        <end position="584"/>
    </location>
</feature>
<dbReference type="SUPFAM" id="SSF50494">
    <property type="entry name" value="Trypsin-like serine proteases"/>
    <property type="match status" value="3"/>
</dbReference>
<evidence type="ECO:0000256" key="5">
    <source>
        <dbReference type="ARBA" id="ARBA00022859"/>
    </source>
</evidence>
<dbReference type="InterPro" id="IPR009003">
    <property type="entry name" value="Peptidase_S1_PA"/>
</dbReference>
<keyword evidence="5" id="KW-0391">Immunity</keyword>
<keyword evidence="12" id="KW-1185">Reference proteome</keyword>
<sequence>MRPSAVVVVLFAVFGAVVGRLQPAENVFPTDVNKALLPNVRQSLNDCHLRYHKYGDYNLIYPIFGVPARIGEFAHMAAIGWSGPGGAVDFNCGGSLITASHVLTSAHCSTRDGTPPDVVRLGVINVNMSIDDPRNNYAQQYRIASFKRHPEHRFSAYYNDIAIITLDRKVAINDVVTPACLWTQNEVDFPRLEAVGFGQTSFAGDKTPILLKVKLSPIDNAECALTHNSAIRQLRQGIVDSQLCAKDRIMDTCLGDSGGPLQAKLMSNHRTTPYVVGITSFGMFCGTEAPSVYTRISSYIPWIESETNETFTSGECASRYIHLREADESMVTTRAGDHVFIEPEKSYMDIELFSKHRVYLGYERKQDNFIQWNCGGVLINEDYVLTVAHCDKFVFDQTPSHVKVGDLDIFANNPDAQIIAIEQFIKHPNYREGFMENDIALVKLAKDVKIGPNTLPACVVNNDLTMEMYEMNGLGPYNLNNFLRTDESMSRNSSLVLTRMRVDPTPCQRGNSNQIMCAKNSKFLVPQTCKIEHGGPLERETWHYDRYFQYVFGLSVAGKDCGFGSEAYFVRTSAHAAWIESIVLQKQQQQAQRRRQRRQIFFPDHEYGVPVRVGQPCVTSGNVAGVCDYYRNCPSINNSATLLVKFCKLGVDPMVCCERSAAIRSGYSLKKCVAHWKQFKRPEEEEYESIPSEGRPVQVEEYPHVVFIGVRRNNQIYWRCTGVLVSDEFVLSSGSCVKSGMIDVVRLGAVQLDGGNSVGTGEIINIAQILAHPEYDSTTLRADLALIKLSSRVTFNSRVLPACLWPNQDSIPLKLYSLGVDEGIISVRPRLSKYNQDCRKFFQLRSLADDEQLCAENYFSTSDSCLDRNGDPIEGTLANGNIKISIVVGLTAYSAGCPGAPETVTVYTRLSAYMEWIRSIVES</sequence>
<organism evidence="11 12">
    <name type="scientific">Culex pipiens pipiens</name>
    <name type="common">Northern house mosquito</name>
    <dbReference type="NCBI Taxonomy" id="38569"/>
    <lineage>
        <taxon>Eukaryota</taxon>
        <taxon>Metazoa</taxon>
        <taxon>Ecdysozoa</taxon>
        <taxon>Arthropoda</taxon>
        <taxon>Hexapoda</taxon>
        <taxon>Insecta</taxon>
        <taxon>Pterygota</taxon>
        <taxon>Neoptera</taxon>
        <taxon>Endopterygota</taxon>
        <taxon>Diptera</taxon>
        <taxon>Nematocera</taxon>
        <taxon>Culicoidea</taxon>
        <taxon>Culicidae</taxon>
        <taxon>Culicinae</taxon>
        <taxon>Culicini</taxon>
        <taxon>Culex</taxon>
        <taxon>Culex</taxon>
    </lineage>
</organism>
<keyword evidence="4 9" id="KW-0732">Signal</keyword>
<evidence type="ECO:0000313" key="11">
    <source>
        <dbReference type="EMBL" id="KAL1399508.1"/>
    </source>
</evidence>
<keyword evidence="2" id="KW-0964">Secreted</keyword>
<dbReference type="PROSITE" id="PS50240">
    <property type="entry name" value="TRYPSIN_DOM"/>
    <property type="match status" value="3"/>
</dbReference>
<dbReference type="SMART" id="SM00020">
    <property type="entry name" value="Tryp_SPc"/>
    <property type="match status" value="3"/>
</dbReference>
<feature type="domain" description="Peptidase S1" evidence="10">
    <location>
        <begin position="63"/>
        <end position="308"/>
    </location>
</feature>
<evidence type="ECO:0000313" key="12">
    <source>
        <dbReference type="Proteomes" id="UP001562425"/>
    </source>
</evidence>
<dbReference type="FunFam" id="2.40.10.10:FF:000028">
    <property type="entry name" value="Serine protease easter"/>
    <property type="match status" value="1"/>
</dbReference>
<evidence type="ECO:0000256" key="8">
    <source>
        <dbReference type="ARBA" id="ARBA00024195"/>
    </source>
</evidence>
<keyword evidence="3" id="KW-0399">Innate immunity</keyword>
<dbReference type="GO" id="GO:0045087">
    <property type="term" value="P:innate immune response"/>
    <property type="evidence" value="ECO:0007669"/>
    <property type="project" value="UniProtKB-KW"/>
</dbReference>
<evidence type="ECO:0000256" key="7">
    <source>
        <dbReference type="ARBA" id="ARBA00023180"/>
    </source>
</evidence>
<keyword evidence="6" id="KW-1015">Disulfide bond</keyword>
<dbReference type="GO" id="GO:0005576">
    <property type="term" value="C:extracellular region"/>
    <property type="evidence" value="ECO:0007669"/>
    <property type="project" value="UniProtKB-SubCell"/>
</dbReference>
<dbReference type="PRINTS" id="PR00722">
    <property type="entry name" value="CHYMOTRYPSIN"/>
</dbReference>
<feature type="signal peptide" evidence="9">
    <location>
        <begin position="1"/>
        <end position="19"/>
    </location>
</feature>
<dbReference type="AlphaFoldDB" id="A0ABD1DIY1"/>
<evidence type="ECO:0000256" key="9">
    <source>
        <dbReference type="SAM" id="SignalP"/>
    </source>
</evidence>
<feature type="chain" id="PRO_5044768666" description="Peptidase S1 domain-containing protein" evidence="9">
    <location>
        <begin position="20"/>
        <end position="923"/>
    </location>
</feature>
<dbReference type="Pfam" id="PF00089">
    <property type="entry name" value="Trypsin"/>
    <property type="match status" value="3"/>
</dbReference>
<dbReference type="InterPro" id="IPR001314">
    <property type="entry name" value="Peptidase_S1A"/>
</dbReference>
<dbReference type="Gene3D" id="2.40.10.10">
    <property type="entry name" value="Trypsin-like serine proteases"/>
    <property type="match status" value="5"/>
</dbReference>
<dbReference type="Proteomes" id="UP001562425">
    <property type="component" value="Unassembled WGS sequence"/>
</dbReference>
<name>A0ABD1DIY1_CULPP</name>
<dbReference type="PANTHER" id="PTHR24260:SF147">
    <property type="entry name" value="EG:BACR7A4.3 PROTEIN-RELATED"/>
    <property type="match status" value="1"/>
</dbReference>
<comment type="similarity">
    <text evidence="8">Belongs to the peptidase S1 family. CLIP subfamily.</text>
</comment>
<dbReference type="FunFam" id="2.40.10.10:FF:000068">
    <property type="entry name" value="transmembrane protease serine 2"/>
    <property type="match status" value="1"/>
</dbReference>
<dbReference type="InterPro" id="IPR043504">
    <property type="entry name" value="Peptidase_S1_PA_chymotrypsin"/>
</dbReference>
<dbReference type="PANTHER" id="PTHR24260">
    <property type="match status" value="1"/>
</dbReference>
<dbReference type="InterPro" id="IPR001254">
    <property type="entry name" value="Trypsin_dom"/>
</dbReference>
<evidence type="ECO:0000256" key="6">
    <source>
        <dbReference type="ARBA" id="ARBA00023157"/>
    </source>
</evidence>
<dbReference type="PROSITE" id="PS00135">
    <property type="entry name" value="TRYPSIN_SER"/>
    <property type="match status" value="1"/>
</dbReference>
<keyword evidence="7" id="KW-0325">Glycoprotein</keyword>
<comment type="caution">
    <text evidence="11">The sequence shown here is derived from an EMBL/GenBank/DDBJ whole genome shotgun (WGS) entry which is preliminary data.</text>
</comment>
<dbReference type="InterPro" id="IPR051333">
    <property type="entry name" value="CLIP_Serine_Protease"/>
</dbReference>
<evidence type="ECO:0000259" key="10">
    <source>
        <dbReference type="PROSITE" id="PS50240"/>
    </source>
</evidence>